<protein>
    <submittedName>
        <fullName evidence="2">Uncharacterized protein</fullName>
    </submittedName>
</protein>
<sequence length="60" mass="6432">MGDFWAFFSLAAGLSPPAAPVLAGELWFLIVLSVSTEIECSVYVSEEAKLRTGKPLEVTS</sequence>
<keyword evidence="1" id="KW-0732">Signal</keyword>
<dbReference type="EMBL" id="BPVZ01000154">
    <property type="protein sequence ID" value="GKV41965.1"/>
    <property type="molecule type" value="Genomic_DNA"/>
</dbReference>
<feature type="signal peptide" evidence="1">
    <location>
        <begin position="1"/>
        <end position="23"/>
    </location>
</feature>
<dbReference type="Proteomes" id="UP001054252">
    <property type="component" value="Unassembled WGS sequence"/>
</dbReference>
<evidence type="ECO:0000256" key="1">
    <source>
        <dbReference type="SAM" id="SignalP"/>
    </source>
</evidence>
<name>A0AAV5LWX8_9ROSI</name>
<gene>
    <name evidence="2" type="ORF">SLEP1_g49430</name>
</gene>
<comment type="caution">
    <text evidence="2">The sequence shown here is derived from an EMBL/GenBank/DDBJ whole genome shotgun (WGS) entry which is preliminary data.</text>
</comment>
<organism evidence="2 3">
    <name type="scientific">Rubroshorea leprosula</name>
    <dbReference type="NCBI Taxonomy" id="152421"/>
    <lineage>
        <taxon>Eukaryota</taxon>
        <taxon>Viridiplantae</taxon>
        <taxon>Streptophyta</taxon>
        <taxon>Embryophyta</taxon>
        <taxon>Tracheophyta</taxon>
        <taxon>Spermatophyta</taxon>
        <taxon>Magnoliopsida</taxon>
        <taxon>eudicotyledons</taxon>
        <taxon>Gunneridae</taxon>
        <taxon>Pentapetalae</taxon>
        <taxon>rosids</taxon>
        <taxon>malvids</taxon>
        <taxon>Malvales</taxon>
        <taxon>Dipterocarpaceae</taxon>
        <taxon>Rubroshorea</taxon>
    </lineage>
</organism>
<keyword evidence="3" id="KW-1185">Reference proteome</keyword>
<reference evidence="2 3" key="1">
    <citation type="journal article" date="2021" name="Commun. Biol.">
        <title>The genome of Shorea leprosula (Dipterocarpaceae) highlights the ecological relevance of drought in aseasonal tropical rainforests.</title>
        <authorList>
            <person name="Ng K.K.S."/>
            <person name="Kobayashi M.J."/>
            <person name="Fawcett J.A."/>
            <person name="Hatakeyama M."/>
            <person name="Paape T."/>
            <person name="Ng C.H."/>
            <person name="Ang C.C."/>
            <person name="Tnah L.H."/>
            <person name="Lee C.T."/>
            <person name="Nishiyama T."/>
            <person name="Sese J."/>
            <person name="O'Brien M.J."/>
            <person name="Copetti D."/>
            <person name="Mohd Noor M.I."/>
            <person name="Ong R.C."/>
            <person name="Putra M."/>
            <person name="Sireger I.Z."/>
            <person name="Indrioko S."/>
            <person name="Kosugi Y."/>
            <person name="Izuno A."/>
            <person name="Isagi Y."/>
            <person name="Lee S.L."/>
            <person name="Shimizu K.K."/>
        </authorList>
    </citation>
    <scope>NUCLEOTIDE SEQUENCE [LARGE SCALE GENOMIC DNA]</scope>
    <source>
        <strain evidence="2">214</strain>
    </source>
</reference>
<evidence type="ECO:0000313" key="3">
    <source>
        <dbReference type="Proteomes" id="UP001054252"/>
    </source>
</evidence>
<feature type="chain" id="PRO_5043887624" evidence="1">
    <location>
        <begin position="24"/>
        <end position="60"/>
    </location>
</feature>
<accession>A0AAV5LWX8</accession>
<evidence type="ECO:0000313" key="2">
    <source>
        <dbReference type="EMBL" id="GKV41965.1"/>
    </source>
</evidence>
<dbReference type="AlphaFoldDB" id="A0AAV5LWX8"/>
<proteinExistence type="predicted"/>